<comment type="similarity">
    <text evidence="2">Belongs to the zinc-containing alcohol dehydrogenase family.</text>
</comment>
<proteinExistence type="inferred from homology"/>
<dbReference type="SUPFAM" id="SSF50129">
    <property type="entry name" value="GroES-like"/>
    <property type="match status" value="1"/>
</dbReference>
<comment type="cofactor">
    <cofactor evidence="1">
        <name>Zn(2+)</name>
        <dbReference type="ChEBI" id="CHEBI:29105"/>
    </cofactor>
</comment>
<reference evidence="6" key="2">
    <citation type="submission" date="2020-09" db="EMBL/GenBank/DDBJ databases">
        <authorList>
            <person name="Sun Q."/>
            <person name="Zhou Y."/>
        </authorList>
    </citation>
    <scope>NUCLEOTIDE SEQUENCE</scope>
    <source>
        <strain evidence="6">CGMCC 1.15388</strain>
    </source>
</reference>
<evidence type="ECO:0000313" key="7">
    <source>
        <dbReference type="Proteomes" id="UP000633136"/>
    </source>
</evidence>
<dbReference type="PANTHER" id="PTHR43161:SF9">
    <property type="entry name" value="SORBITOL DEHYDROGENASE"/>
    <property type="match status" value="1"/>
</dbReference>
<evidence type="ECO:0000256" key="3">
    <source>
        <dbReference type="ARBA" id="ARBA00022723"/>
    </source>
</evidence>
<dbReference type="RefSeq" id="WP_229658986.1">
    <property type="nucleotide sequence ID" value="NZ_BMIS01000011.1"/>
</dbReference>
<gene>
    <name evidence="6" type="ORF">GCM10011401_22870</name>
</gene>
<keyword evidence="4" id="KW-0862">Zinc</keyword>
<evidence type="ECO:0000256" key="1">
    <source>
        <dbReference type="ARBA" id="ARBA00001947"/>
    </source>
</evidence>
<name>A0A917ESL9_9MICC</name>
<evidence type="ECO:0000256" key="2">
    <source>
        <dbReference type="ARBA" id="ARBA00008072"/>
    </source>
</evidence>
<dbReference type="PANTHER" id="PTHR43161">
    <property type="entry name" value="SORBITOL DEHYDROGENASE"/>
    <property type="match status" value="1"/>
</dbReference>
<dbReference type="GO" id="GO:0016491">
    <property type="term" value="F:oxidoreductase activity"/>
    <property type="evidence" value="ECO:0007669"/>
    <property type="project" value="UniProtKB-KW"/>
</dbReference>
<comment type="caution">
    <text evidence="6">The sequence shown here is derived from an EMBL/GenBank/DDBJ whole genome shotgun (WGS) entry which is preliminary data.</text>
</comment>
<keyword evidence="3" id="KW-0479">Metal-binding</keyword>
<evidence type="ECO:0000256" key="5">
    <source>
        <dbReference type="ARBA" id="ARBA00023002"/>
    </source>
</evidence>
<reference evidence="6" key="1">
    <citation type="journal article" date="2014" name="Int. J. Syst. Evol. Microbiol.">
        <title>Complete genome sequence of Corynebacterium casei LMG S-19264T (=DSM 44701T), isolated from a smear-ripened cheese.</title>
        <authorList>
            <consortium name="US DOE Joint Genome Institute (JGI-PGF)"/>
            <person name="Walter F."/>
            <person name="Albersmeier A."/>
            <person name="Kalinowski J."/>
            <person name="Ruckert C."/>
        </authorList>
    </citation>
    <scope>NUCLEOTIDE SEQUENCE</scope>
    <source>
        <strain evidence="6">CGMCC 1.15388</strain>
    </source>
</reference>
<evidence type="ECO:0000256" key="4">
    <source>
        <dbReference type="ARBA" id="ARBA00022833"/>
    </source>
</evidence>
<sequence length="61" mass="6632">MRAAFITGSRALEIRELALPVPGPGEVRIRADRVGICGSDLHYFLHGENSGFVVREPSPRG</sequence>
<dbReference type="AlphaFoldDB" id="A0A917ESL9"/>
<keyword evidence="7" id="KW-1185">Reference proteome</keyword>
<dbReference type="Gene3D" id="3.90.180.10">
    <property type="entry name" value="Medium-chain alcohol dehydrogenases, catalytic domain"/>
    <property type="match status" value="1"/>
</dbReference>
<dbReference type="GO" id="GO:0046872">
    <property type="term" value="F:metal ion binding"/>
    <property type="evidence" value="ECO:0007669"/>
    <property type="project" value="UniProtKB-KW"/>
</dbReference>
<protein>
    <submittedName>
        <fullName evidence="6">Uncharacterized protein</fullName>
    </submittedName>
</protein>
<dbReference type="EMBL" id="BMIS01000011">
    <property type="protein sequence ID" value="GGE75067.1"/>
    <property type="molecule type" value="Genomic_DNA"/>
</dbReference>
<keyword evidence="5" id="KW-0560">Oxidoreductase</keyword>
<dbReference type="Proteomes" id="UP000633136">
    <property type="component" value="Unassembled WGS sequence"/>
</dbReference>
<organism evidence="6 7">
    <name type="scientific">Nesterenkonia cremea</name>
    <dbReference type="NCBI Taxonomy" id="1882340"/>
    <lineage>
        <taxon>Bacteria</taxon>
        <taxon>Bacillati</taxon>
        <taxon>Actinomycetota</taxon>
        <taxon>Actinomycetes</taxon>
        <taxon>Micrococcales</taxon>
        <taxon>Micrococcaceae</taxon>
        <taxon>Nesterenkonia</taxon>
    </lineage>
</organism>
<dbReference type="InterPro" id="IPR011032">
    <property type="entry name" value="GroES-like_sf"/>
</dbReference>
<accession>A0A917ESL9</accession>
<evidence type="ECO:0000313" key="6">
    <source>
        <dbReference type="EMBL" id="GGE75067.1"/>
    </source>
</evidence>